<accession>A0AAE0BH49</accession>
<dbReference type="InterPro" id="IPR011050">
    <property type="entry name" value="Pectin_lyase_fold/virulence"/>
</dbReference>
<dbReference type="CDD" id="cd00185">
    <property type="entry name" value="TNFRSF"/>
    <property type="match status" value="1"/>
</dbReference>
<dbReference type="PANTHER" id="PTHR46967">
    <property type="entry name" value="INSULIN-LIKE GROWTH FACTOR BINDING PROTEIN,N-TERMINAL"/>
    <property type="match status" value="1"/>
</dbReference>
<feature type="transmembrane region" description="Helical" evidence="1">
    <location>
        <begin position="3469"/>
        <end position="3489"/>
    </location>
</feature>
<dbReference type="EMBL" id="LGRX02035220">
    <property type="protein sequence ID" value="KAK3235773.1"/>
    <property type="molecule type" value="Genomic_DNA"/>
</dbReference>
<reference evidence="3 4" key="1">
    <citation type="journal article" date="2015" name="Genome Biol. Evol.">
        <title>Comparative Genomics of a Bacterivorous Green Alga Reveals Evolutionary Causalities and Consequences of Phago-Mixotrophic Mode of Nutrition.</title>
        <authorList>
            <person name="Burns J.A."/>
            <person name="Paasch A."/>
            <person name="Narechania A."/>
            <person name="Kim E."/>
        </authorList>
    </citation>
    <scope>NUCLEOTIDE SEQUENCE [LARGE SCALE GENOMIC DNA]</scope>
    <source>
        <strain evidence="3 4">PLY_AMNH</strain>
    </source>
</reference>
<dbReference type="SUPFAM" id="SSF51126">
    <property type="entry name" value="Pectin lyase-like"/>
    <property type="match status" value="1"/>
</dbReference>
<dbReference type="Gene3D" id="2.10.50.10">
    <property type="entry name" value="Tumor Necrosis Factor Receptor, subunit A, domain 2"/>
    <property type="match status" value="2"/>
</dbReference>
<dbReference type="SUPFAM" id="SSF57184">
    <property type="entry name" value="Growth factor receptor domain"/>
    <property type="match status" value="3"/>
</dbReference>
<feature type="transmembrane region" description="Helical" evidence="1">
    <location>
        <begin position="3076"/>
        <end position="3099"/>
    </location>
</feature>
<dbReference type="PANTHER" id="PTHR46967:SF1">
    <property type="entry name" value="KERATIN-ASSOCIATED PROTEIN 16-1-LIKE"/>
    <property type="match status" value="1"/>
</dbReference>
<dbReference type="Gene3D" id="2.60.40.10">
    <property type="entry name" value="Immunoglobulins"/>
    <property type="match status" value="1"/>
</dbReference>
<evidence type="ECO:0000313" key="3">
    <source>
        <dbReference type="EMBL" id="KAK3235773.1"/>
    </source>
</evidence>
<comment type="caution">
    <text evidence="3">The sequence shown here is derived from an EMBL/GenBank/DDBJ whole genome shotgun (WGS) entry which is preliminary data.</text>
</comment>
<feature type="transmembrane region" description="Helical" evidence="1">
    <location>
        <begin position="3438"/>
        <end position="3457"/>
    </location>
</feature>
<feature type="transmembrane region" description="Helical" evidence="1">
    <location>
        <begin position="3012"/>
        <end position="3032"/>
    </location>
</feature>
<dbReference type="SUPFAM" id="SSF117281">
    <property type="entry name" value="Kelch motif"/>
    <property type="match status" value="2"/>
</dbReference>
<keyword evidence="4" id="KW-1185">Reference proteome</keyword>
<feature type="transmembrane region" description="Helical" evidence="1">
    <location>
        <begin position="2967"/>
        <end position="2991"/>
    </location>
</feature>
<evidence type="ECO:0000256" key="1">
    <source>
        <dbReference type="SAM" id="Phobius"/>
    </source>
</evidence>
<keyword evidence="1" id="KW-0812">Transmembrane</keyword>
<feature type="domain" description="Tyrosine-protein kinase ephrin type A/B receptor-like" evidence="2">
    <location>
        <begin position="1713"/>
        <end position="1755"/>
    </location>
</feature>
<proteinExistence type="predicted"/>
<dbReference type="SUPFAM" id="SSF81296">
    <property type="entry name" value="E set domains"/>
    <property type="match status" value="1"/>
</dbReference>
<dbReference type="InterPro" id="IPR009030">
    <property type="entry name" value="Growth_fac_rcpt_cys_sf"/>
</dbReference>
<dbReference type="InterPro" id="IPR014756">
    <property type="entry name" value="Ig_E-set"/>
</dbReference>
<organism evidence="3 4">
    <name type="scientific">Cymbomonas tetramitiformis</name>
    <dbReference type="NCBI Taxonomy" id="36881"/>
    <lineage>
        <taxon>Eukaryota</taxon>
        <taxon>Viridiplantae</taxon>
        <taxon>Chlorophyta</taxon>
        <taxon>Pyramimonadophyceae</taxon>
        <taxon>Pyramimonadales</taxon>
        <taxon>Pyramimonadaceae</taxon>
        <taxon>Cymbomonas</taxon>
    </lineage>
</organism>
<protein>
    <recommendedName>
        <fullName evidence="2">Tyrosine-protein kinase ephrin type A/B receptor-like domain-containing protein</fullName>
    </recommendedName>
</protein>
<keyword evidence="1" id="KW-0472">Membrane</keyword>
<keyword evidence="1" id="KW-1133">Transmembrane helix</keyword>
<dbReference type="Proteomes" id="UP001190700">
    <property type="component" value="Unassembled WGS sequence"/>
</dbReference>
<gene>
    <name evidence="3" type="ORF">CYMTET_54037</name>
</gene>
<dbReference type="InterPro" id="IPR015915">
    <property type="entry name" value="Kelch-typ_b-propeller"/>
</dbReference>
<sequence length="3490" mass="362613">MSHVPTVCACTKRARDYPGRSHIRSIATRCIVQAKRHLRASSQQMRGIRIPPYVRSLALAAALTCHLARSVCAVSMGWCGLANSSSVCGALPSESFLGGYREGTAQAGPFLVNYGGAHHSTLAAPSPLIFDFGSGTWFGGAAASGAEVGRRSSNVMAMTQDGRAFTLGGYGISDAVLYQLDLQTYKWVALTTSGPAPSNTNSGFEADTAVRAGWMCGVERPSWGLLVAAGSRLLLVYLDTVSEAEYTAASCVSRVFQFDITTLVWTDLTGVDGCGCGSSVSAGSVGCFAWLRATNHAAVGDKVYVVRDDAMFAYDAASTGWARVSSAGSLGCCALPAGASGLTHHTRLAAVAGAADRLWIVTSTSLHLYDTASNVITRTVACSDARRCAAVLYGSMSGTAGCSAPVGSGGWDWSSYEPLIFPLTARRPEGSSYDEFLAYPYRVDELGLLGDSEGIFEDLNASRLKGVDPGPMRDAPSATANLRHHVLALGSDIYVLGCLAEAAQGAAPSLFMGASVPLAGGYQMTALVGAPSAMAVCDHSEGFAVAADADGGKLYMLARLAEGSSTLNTCQLAIYDVAAAAWTMQPVLGEEASTCCCAGHSLTFGQGKLHVVGGYTAAAEGTPECASPGYSSISLDSWFMSVEYRNTAPRALVAVAVVGSSLYWLGGVNGSTAAWLPPQLYTVDISSRATRTPAPRSTQRLAGRERAQLLASSESAMTLLYIGAGTSEATTLTAQLLRLDELAAGGAVSWSDIPLAATTHHTYPNLTLASHCLSQGGAALTWTSQGDGGGGELYSTGVLTTSVWGPSLASLLGVHLRHSFDYQTVMLVEGRYAVARPVVLDSGASSNLTLRGAGTGTGGSVLVPSEGSLGGVVLQGARHVQLRDLTLQGFTGGEQGGALSVEHYAGVSGGCPELAGVAFTDTSVRGDGGALFIRDAWCQVLVANASFTNCSAGGRGGALYTEDGHLSVSDSVFSACSAGDTGGALMASGGSVALFAVSFADNRAAAGGALYTALSSVAATDSSFSRNHADTAGGGICAVESSRSISSDGGLELRRCTLQENVAAAGRGGAVSAFQTDVLVEQGTFASNTATDGGALSVEEARGGSALLINGSTFSSNTASGDGGAVLLEATWREADAPAMAISACAFSSNRGARGGAYAVVSLDRGSLAVTSSTFSSNQATWGGAVYAGVGSLPPDAHTLSSTAMTGNVAEQGGGGAVYWNLACNATACAEMYGMTVNCSGSSEPLPLPNGTAGHAAYAAPWGCADWSGNSATNGGYGDVAATGPFMLGVSQQAYERHNSGEVLDPLLTVSVRDAFNQTVRRGFEGSVEVAYSDATYSSSYNFAYTGGTASSVGADTGVATFSSLAVHGAQRDYVLSATSGSAISGAFSLTVRECDLGEYLSGVPEPGTCSPCPRGTLGTTRGGSGNAANWCVQCDPGHYNDALGSLSCAPCPAGTYHTLSGQAAADACVPCADGYISGSGFSACVACPDGAEDTLHQTCACTRGRYRVAGGGVSDKEAGLSSPATVDFTCPACPAGQFSEGSDAEACTKCRAGTSSSTTGGTTADVCSACGVDTYSLEGATACSACPAHSSDLSRVGCLCDRGYFRQASGSSFTCTACVVGPLLLRGFRSLPPEAGNYSGVLDATACERCPAGTFSTTTASTSEANCAACPAGSISSAGASACTSCPASATDNGRISCSCEPGTRRVGGDTSGEYSCEACPTGTYSADWDSSSCQLCPAGTYSANTSTASRDGCGLCPEGSFSSGGAAACTPCPTRSNSTASRRECVAWSEYGSGWYPAGYVVTLYAQTTDSTDSGGVTYSVVATYEGLANAPGVATLGGSGLYSFQLNHTVPGMYTVHVAVAGGQGYDFGFDIFAARADATQSAVFGCSSGGGEVCQEAEAGKAVSFRVVLRDQFGNLVTQMGEDAVLVDGEELTKGEDVTYYTFSMRYLSAGRRHVACALRQNADAATVATTTIRNLTIDVVAGPPVGPMSVVVNTATGAACEPGATTCEYGAPVEAGQELVLEVLTKDAHNNSLLVGGSRVSLYLTPESPAVSSSEVAATDLENGRYSIARPITWADSYSCRVALGSAVVLEQLMLEVQSAAAAAATSYASRDGGTTACASGSPCGDMVEVSVYAIVTVAVCDVYGNRLTSGVSPPVVAYSTTFTSSPEDATATTSASEWEISFRMYNSGVYNMDVLVDGLPAGNSPVALEVEPSSLFATGCTVARSGDDLATCEQDQVCGETILPADSALLQIEFRDWYSNRVYDASETTSISCVFEDDEVQADASCSLILQDSSTAYLMATCNIIGTWSLRICVNGLELASSGFMLYYNTVPPTVSGSMLLRLDLQQTDEAAVEVLATSALTETLGVSEDLVVILSVTDEGLRRRRLQAETLVNVTYNVVAQTMNDAEEVTAAGTLMEDPGFAQSLSAASSFSTAGVGVEKAVVLDSVTSYSVPDVSPLASKVFEGPSGAAGTLQCFDGEQCPGHAVAAGESTEFHVVLYDEYKNRMTYNPSGGCIAAFRNQLATDVEDTRVEAVNNLDGTYSITLPELTEEGTYEVLVYLGGIGADYAVQGMDSGFLITVTWGSSTNAERTTFDILADTDVGTNATFSAKVAAGTFFVLTVHARDAYGNLRLEDGGDVFVAQLSGPIGVEQLAPPMYSEAESAYKVEGNFTVTGTYTVEVLLGFEQVLGEPTVLEVVPGAAAPEKCEIFHATGTGRNSELLLAAGFADPMYVSTAETGTGLSEKVYVLAYDAFSNLRSDTDDSFSIQVYARESAAEFGAKSSAVRSGGALYHLLEIAAGTHMGGRVIITVAPTEDGRSAVQGTPYSTVLHCPSGFLLEALSYNAQGCIRCADVTDGVICGGMEAFSVAEGYWLAPQAQYCMGGECVLRRVYECHPQSACTPAEGAAADARSTAAFAGVANMSLCAEGYDEGVIKCGGCLDGWESTPSGTCGKCSSSGVGAWMQLLGLMLSLALIFGLATFKLFVPRKDTGLKYDFNDDVHPVTAGVTNSVMHSLQVLGLFVFIFGDKVPAHLRDLLQVVSIVNVPFFRFISASCLRDSLGLSANGAGEFYYEFVFKAVLPGLIVGVAASVWVKASRRKGESAKAAAVWCGLYLMNFVHTGVAATMVSLFHCEQAYFKAECEYGCEDKSAPHWLVADATVQCYTGVYWMFVLAAVLMLGYVLAWPAALFLTLKFCHHSKLVICEKQANPTGFSSALALDFHSSPSSGVTRLEPLWLGGESPGSEDGPDADQVPQQIELTRQEDAEDEEEEAEEEELEMFYTFHIERFGGDRILGIPDTFYAMKPPQHIESWPSFLLRVFMNAEREGSVRVKVTVPMIQVLGQHGEMVESPLSFLEADKSVALYFKMLVGPYRRHLYFWPCVDIFRRMMQTSAIVLLQMWDSDLDIVFALLVSFTALLTEAHLRPFKKDFDDYVSLALLFNAHFVLLCMLVVENVESVSGSAIGWMLSAMLGTLILLILVATFFR</sequence>
<feature type="transmembrane region" description="Helical" evidence="1">
    <location>
        <begin position="3172"/>
        <end position="3196"/>
    </location>
</feature>
<dbReference type="Pfam" id="PF07699">
    <property type="entry name" value="Ephrin_rec_like"/>
    <property type="match status" value="2"/>
</dbReference>
<feature type="transmembrane region" description="Helical" evidence="1">
    <location>
        <begin position="3111"/>
        <end position="3136"/>
    </location>
</feature>
<evidence type="ECO:0000259" key="2">
    <source>
        <dbReference type="Pfam" id="PF07699"/>
    </source>
</evidence>
<feature type="domain" description="Tyrosine-protein kinase ephrin type A/B receptor-like" evidence="2">
    <location>
        <begin position="1426"/>
        <end position="1463"/>
    </location>
</feature>
<dbReference type="InterPro" id="IPR013783">
    <property type="entry name" value="Ig-like_fold"/>
</dbReference>
<name>A0AAE0BH49_9CHLO</name>
<dbReference type="InterPro" id="IPR011641">
    <property type="entry name" value="Tyr-kin_ephrin_A/B_rcpt-like"/>
</dbReference>
<dbReference type="SMART" id="SM01411">
    <property type="entry name" value="Ephrin_rec_like"/>
    <property type="match status" value="7"/>
</dbReference>
<evidence type="ECO:0000313" key="4">
    <source>
        <dbReference type="Proteomes" id="UP001190700"/>
    </source>
</evidence>